<dbReference type="CDD" id="cd00093">
    <property type="entry name" value="HTH_XRE"/>
    <property type="match status" value="1"/>
</dbReference>
<dbReference type="Pfam" id="PF13560">
    <property type="entry name" value="HTH_31"/>
    <property type="match status" value="1"/>
</dbReference>
<feature type="domain" description="HTH cro/C1-type" evidence="2">
    <location>
        <begin position="8"/>
        <end position="61"/>
    </location>
</feature>
<keyword evidence="1" id="KW-0238">DNA-binding</keyword>
<dbReference type="PROSITE" id="PS50943">
    <property type="entry name" value="HTH_CROC1"/>
    <property type="match status" value="1"/>
</dbReference>
<keyword evidence="4" id="KW-1185">Reference proteome</keyword>
<dbReference type="GO" id="GO:0003677">
    <property type="term" value="F:DNA binding"/>
    <property type="evidence" value="ECO:0007669"/>
    <property type="project" value="UniProtKB-KW"/>
</dbReference>
<evidence type="ECO:0000259" key="2">
    <source>
        <dbReference type="PROSITE" id="PS50943"/>
    </source>
</evidence>
<dbReference type="PANTHER" id="PTHR46558:SF11">
    <property type="entry name" value="HTH-TYPE TRANSCRIPTIONAL REGULATOR XRE"/>
    <property type="match status" value="1"/>
</dbReference>
<protein>
    <recommendedName>
        <fullName evidence="2">HTH cro/C1-type domain-containing protein</fullName>
    </recommendedName>
</protein>
<name>C3X331_9BURK</name>
<evidence type="ECO:0000313" key="3">
    <source>
        <dbReference type="EMBL" id="EEO27617.1"/>
    </source>
</evidence>
<sequence>MHSIGERLKEERKRLGLSQARLCELMGISRKTLFGYETGERSPTAVFLAALCDHQFDVDYILKGMRKTPELPEIEKIRSAAETAYQMVLSVGIPVSAHQFSEMMMTLLCGSPLSVHEKNNISSEEKREKKR</sequence>
<dbReference type="HOGENOM" id="CLU_066192_23_2_4"/>
<dbReference type="Proteomes" id="UP000003973">
    <property type="component" value="Unassembled WGS sequence"/>
</dbReference>
<dbReference type="InterPro" id="IPR010982">
    <property type="entry name" value="Lambda_DNA-bd_dom_sf"/>
</dbReference>
<dbReference type="InterPro" id="IPR001387">
    <property type="entry name" value="Cro/C1-type_HTH"/>
</dbReference>
<dbReference type="EMBL" id="ACDP02000023">
    <property type="protein sequence ID" value="EEO27617.1"/>
    <property type="molecule type" value="Genomic_DNA"/>
</dbReference>
<proteinExistence type="predicted"/>
<organism evidence="3 4">
    <name type="scientific">Oxalobacter paraformigenes</name>
    <dbReference type="NCBI Taxonomy" id="556268"/>
    <lineage>
        <taxon>Bacteria</taxon>
        <taxon>Pseudomonadati</taxon>
        <taxon>Pseudomonadota</taxon>
        <taxon>Betaproteobacteria</taxon>
        <taxon>Burkholderiales</taxon>
        <taxon>Oxalobacteraceae</taxon>
        <taxon>Oxalobacter</taxon>
    </lineage>
</organism>
<evidence type="ECO:0000256" key="1">
    <source>
        <dbReference type="ARBA" id="ARBA00023125"/>
    </source>
</evidence>
<dbReference type="eggNOG" id="COG1396">
    <property type="taxonomic scope" value="Bacteria"/>
</dbReference>
<dbReference type="RefSeq" id="WP_005876735.1">
    <property type="nucleotide sequence ID" value="NZ_CABMNL010000001.1"/>
</dbReference>
<dbReference type="SMART" id="SM00530">
    <property type="entry name" value="HTH_XRE"/>
    <property type="match status" value="1"/>
</dbReference>
<reference evidence="3" key="1">
    <citation type="submission" date="2011-10" db="EMBL/GenBank/DDBJ databases">
        <title>The Genome Sequence of Oxalobacter formigenes HOxBLS.</title>
        <authorList>
            <consortium name="The Broad Institute Genome Sequencing Platform"/>
            <person name="Earl A."/>
            <person name="Ward D."/>
            <person name="Feldgarden M."/>
            <person name="Gevers D."/>
            <person name="Allison M.J."/>
            <person name="Humphrey S."/>
            <person name="Young S.K."/>
            <person name="Zeng Q."/>
            <person name="Gargeya S."/>
            <person name="Fitzgerald M."/>
            <person name="Haas B."/>
            <person name="Abouelleil A."/>
            <person name="Alvarado L."/>
            <person name="Arachchi H.M."/>
            <person name="Berlin A."/>
            <person name="Brown A."/>
            <person name="Chapman S.B."/>
            <person name="Chen Z."/>
            <person name="Dunbar C."/>
            <person name="Freedman E."/>
            <person name="Gearin G."/>
            <person name="Goldberg J."/>
            <person name="Griggs A."/>
            <person name="Gujja S."/>
            <person name="Heiman D."/>
            <person name="Howarth C."/>
            <person name="Larson L."/>
            <person name="Lui A."/>
            <person name="MacDonald P.J.P."/>
            <person name="Montmayeur A."/>
            <person name="Murphy C."/>
            <person name="Neiman D."/>
            <person name="Pearson M."/>
            <person name="Priest M."/>
            <person name="Roberts A."/>
            <person name="Saif S."/>
            <person name="Shea T."/>
            <person name="Shenoy N."/>
            <person name="Sisk P."/>
            <person name="Stolte C."/>
            <person name="Sykes S."/>
            <person name="Wortman J."/>
            <person name="Nusbaum C."/>
            <person name="Birren B."/>
        </authorList>
    </citation>
    <scope>NUCLEOTIDE SEQUENCE [LARGE SCALE GENOMIC DNA]</scope>
    <source>
        <strain evidence="3">HOxBLS</strain>
    </source>
</reference>
<dbReference type="AlphaFoldDB" id="C3X331"/>
<dbReference type="PANTHER" id="PTHR46558">
    <property type="entry name" value="TRACRIPTIONAL REGULATORY PROTEIN-RELATED-RELATED"/>
    <property type="match status" value="1"/>
</dbReference>
<evidence type="ECO:0000313" key="4">
    <source>
        <dbReference type="Proteomes" id="UP000003973"/>
    </source>
</evidence>
<dbReference type="Gene3D" id="1.10.260.40">
    <property type="entry name" value="lambda repressor-like DNA-binding domains"/>
    <property type="match status" value="1"/>
</dbReference>
<accession>C3X331</accession>
<dbReference type="SUPFAM" id="SSF47413">
    <property type="entry name" value="lambda repressor-like DNA-binding domains"/>
    <property type="match status" value="1"/>
</dbReference>
<comment type="caution">
    <text evidence="3">The sequence shown here is derived from an EMBL/GenBank/DDBJ whole genome shotgun (WGS) entry which is preliminary data.</text>
</comment>
<gene>
    <name evidence="3" type="ORF">OFAG_00770</name>
</gene>